<dbReference type="EMBL" id="JADEXQ010000051">
    <property type="protein sequence ID" value="MBE9031049.1"/>
    <property type="molecule type" value="Genomic_DNA"/>
</dbReference>
<accession>A0A928VRW3</accession>
<gene>
    <name evidence="1" type="ORF">IQ266_15045</name>
</gene>
<dbReference type="InterPro" id="IPR021375">
    <property type="entry name" value="DUF2997"/>
</dbReference>
<name>A0A928VRW3_9CYAN</name>
<sequence>MAEYQRIEYRIAPDGKIVETVIGATGDRCVASTDNIEQALGEVEKRDYLPEYYADEDALTAQTIQQGQQQ</sequence>
<dbReference type="RefSeq" id="WP_264325879.1">
    <property type="nucleotide sequence ID" value="NZ_JADEXQ010000051.1"/>
</dbReference>
<dbReference type="AlphaFoldDB" id="A0A928VRW3"/>
<comment type="caution">
    <text evidence="1">The sequence shown here is derived from an EMBL/GenBank/DDBJ whole genome shotgun (WGS) entry which is preliminary data.</text>
</comment>
<evidence type="ECO:0000313" key="1">
    <source>
        <dbReference type="EMBL" id="MBE9031049.1"/>
    </source>
</evidence>
<organism evidence="1 2">
    <name type="scientific">Romeriopsis navalis LEGE 11480</name>
    <dbReference type="NCBI Taxonomy" id="2777977"/>
    <lineage>
        <taxon>Bacteria</taxon>
        <taxon>Bacillati</taxon>
        <taxon>Cyanobacteriota</taxon>
        <taxon>Cyanophyceae</taxon>
        <taxon>Leptolyngbyales</taxon>
        <taxon>Leptolyngbyaceae</taxon>
        <taxon>Romeriopsis</taxon>
        <taxon>Romeriopsis navalis</taxon>
    </lineage>
</organism>
<evidence type="ECO:0000313" key="2">
    <source>
        <dbReference type="Proteomes" id="UP000625316"/>
    </source>
</evidence>
<reference evidence="1" key="1">
    <citation type="submission" date="2020-10" db="EMBL/GenBank/DDBJ databases">
        <authorList>
            <person name="Castelo-Branco R."/>
            <person name="Eusebio N."/>
            <person name="Adriana R."/>
            <person name="Vieira A."/>
            <person name="Brugerolle De Fraissinette N."/>
            <person name="Rezende De Castro R."/>
            <person name="Schneider M.P."/>
            <person name="Vasconcelos V."/>
            <person name="Leao P.N."/>
        </authorList>
    </citation>
    <scope>NUCLEOTIDE SEQUENCE</scope>
    <source>
        <strain evidence="1">LEGE 11480</strain>
    </source>
</reference>
<protein>
    <submittedName>
        <fullName evidence="1">DUF2997 domain-containing protein</fullName>
    </submittedName>
</protein>
<dbReference type="Proteomes" id="UP000625316">
    <property type="component" value="Unassembled WGS sequence"/>
</dbReference>
<keyword evidence="2" id="KW-1185">Reference proteome</keyword>
<dbReference type="Pfam" id="PF11211">
    <property type="entry name" value="DUF2997"/>
    <property type="match status" value="1"/>
</dbReference>
<proteinExistence type="predicted"/>